<dbReference type="Pfam" id="PF24758">
    <property type="entry name" value="LRR_At5g56370"/>
    <property type="match status" value="1"/>
</dbReference>
<dbReference type="InterPro" id="IPR055411">
    <property type="entry name" value="LRR_FXL15/At3g58940/PEG3-like"/>
</dbReference>
<dbReference type="PROSITE" id="PS50181">
    <property type="entry name" value="FBOX"/>
    <property type="match status" value="1"/>
</dbReference>
<dbReference type="Gene3D" id="3.80.10.10">
    <property type="entry name" value="Ribonuclease Inhibitor"/>
    <property type="match status" value="1"/>
</dbReference>
<dbReference type="SUPFAM" id="SSF81383">
    <property type="entry name" value="F-box domain"/>
    <property type="match status" value="1"/>
</dbReference>
<organism evidence="3 4">
    <name type="scientific">Microthlaspi erraticum</name>
    <dbReference type="NCBI Taxonomy" id="1685480"/>
    <lineage>
        <taxon>Eukaryota</taxon>
        <taxon>Viridiplantae</taxon>
        <taxon>Streptophyta</taxon>
        <taxon>Embryophyta</taxon>
        <taxon>Tracheophyta</taxon>
        <taxon>Spermatophyta</taxon>
        <taxon>Magnoliopsida</taxon>
        <taxon>eudicotyledons</taxon>
        <taxon>Gunneridae</taxon>
        <taxon>Pentapetalae</taxon>
        <taxon>rosids</taxon>
        <taxon>malvids</taxon>
        <taxon>Brassicales</taxon>
        <taxon>Brassicaceae</taxon>
        <taxon>Coluteocarpeae</taxon>
        <taxon>Microthlaspi</taxon>
    </lineage>
</organism>
<evidence type="ECO:0000313" key="4">
    <source>
        <dbReference type="Proteomes" id="UP000467841"/>
    </source>
</evidence>
<dbReference type="CDD" id="cd22160">
    <property type="entry name" value="F-box_AtFBL13-like"/>
    <property type="match status" value="1"/>
</dbReference>
<accession>A0A6D2I825</accession>
<dbReference type="PANTHER" id="PTHR31900:SF25">
    <property type="entry name" value="FBD DOMAIN-CONTAINING PROTEIN"/>
    <property type="match status" value="1"/>
</dbReference>
<keyword evidence="4" id="KW-1185">Reference proteome</keyword>
<dbReference type="InterPro" id="IPR050232">
    <property type="entry name" value="FBL13/AtMIF1-like"/>
</dbReference>
<evidence type="ECO:0000313" key="3">
    <source>
        <dbReference type="EMBL" id="CAA7024333.1"/>
    </source>
</evidence>
<dbReference type="PANTHER" id="PTHR31900">
    <property type="entry name" value="F-BOX/RNI SUPERFAMILY PROTEIN-RELATED"/>
    <property type="match status" value="1"/>
</dbReference>
<dbReference type="OrthoDB" id="612216at2759"/>
<dbReference type="InterPro" id="IPR032675">
    <property type="entry name" value="LRR_dom_sf"/>
</dbReference>
<dbReference type="AlphaFoldDB" id="A0A6D2I825"/>
<evidence type="ECO:0000256" key="1">
    <source>
        <dbReference type="SAM" id="MobiDB-lite"/>
    </source>
</evidence>
<feature type="compositionally biased region" description="Basic residues" evidence="1">
    <location>
        <begin position="1"/>
        <end position="12"/>
    </location>
</feature>
<feature type="domain" description="F-box" evidence="2">
    <location>
        <begin position="22"/>
        <end position="58"/>
    </location>
</feature>
<dbReference type="InterPro" id="IPR036047">
    <property type="entry name" value="F-box-like_dom_sf"/>
</dbReference>
<dbReference type="Proteomes" id="UP000467841">
    <property type="component" value="Unassembled WGS sequence"/>
</dbReference>
<dbReference type="EMBL" id="CACVBM020000888">
    <property type="protein sequence ID" value="CAA7024333.1"/>
    <property type="molecule type" value="Genomic_DNA"/>
</dbReference>
<name>A0A6D2I825_9BRAS</name>
<dbReference type="Gene3D" id="1.20.1280.50">
    <property type="match status" value="1"/>
</dbReference>
<evidence type="ECO:0000259" key="2">
    <source>
        <dbReference type="PROSITE" id="PS50181"/>
    </source>
</evidence>
<proteinExistence type="predicted"/>
<protein>
    <recommendedName>
        <fullName evidence="2">F-box domain-containing protein</fullName>
    </recommendedName>
</protein>
<gene>
    <name evidence="3" type="ORF">MERR_LOCUS11568</name>
</gene>
<dbReference type="InterPro" id="IPR001810">
    <property type="entry name" value="F-box_dom"/>
</dbReference>
<dbReference type="Pfam" id="PF00646">
    <property type="entry name" value="F-box"/>
    <property type="match status" value="1"/>
</dbReference>
<comment type="caution">
    <text evidence="3">The sequence shown here is derived from an EMBL/GenBank/DDBJ whole genome shotgun (WGS) entry which is preliminary data.</text>
</comment>
<reference evidence="3" key="1">
    <citation type="submission" date="2020-01" db="EMBL/GenBank/DDBJ databases">
        <authorList>
            <person name="Mishra B."/>
        </authorList>
    </citation>
    <scope>NUCLEOTIDE SEQUENCE [LARGE SCALE GENOMIC DNA]</scope>
</reference>
<dbReference type="SUPFAM" id="SSF52047">
    <property type="entry name" value="RNI-like"/>
    <property type="match status" value="1"/>
</dbReference>
<feature type="region of interest" description="Disordered" evidence="1">
    <location>
        <begin position="1"/>
        <end position="22"/>
    </location>
</feature>
<dbReference type="InterPro" id="IPR053781">
    <property type="entry name" value="F-box_AtFBL13-like"/>
</dbReference>
<sequence length="389" mass="44727">MGDRRKSKRIRSKASSETKLKEDKLSELPDPLICQILCHLPTKEAVRTSVISTRWKTLWLWIPQLKLKTREFPDLDAFLSFGNRFFDPTRASCLDKLKLIIHDDYEEEGVDVASCLTSWINAAVKRKIQHLDIFYEIPTSLYNCETLVLLKLFWMALPDAEFVFLPCLKTMHLQHLRLLPNEATFERLISSCPVLEELRIEGDVMSDAIALRVSSRSLKRLTIMTPMSDELGGTRVVIDAPRLCFLTIYANLSESLIIADMDSLVKLTLCLGWFGGGLPPAISWFRSFLPRVLKVRDMTMSSETFELFYHYSKSERLPQFGYMSRLHLTLYVNQLEWLPTVLESCPNLKSLAQECTDAYNYNEANEICLSYVPECLLSSLEFVDIQDPS</sequence>